<feature type="compositionally biased region" description="Polar residues" evidence="2">
    <location>
        <begin position="157"/>
        <end position="168"/>
    </location>
</feature>
<organism evidence="4 5">
    <name type="scientific">Dentipellis fragilis</name>
    <dbReference type="NCBI Taxonomy" id="205917"/>
    <lineage>
        <taxon>Eukaryota</taxon>
        <taxon>Fungi</taxon>
        <taxon>Dikarya</taxon>
        <taxon>Basidiomycota</taxon>
        <taxon>Agaricomycotina</taxon>
        <taxon>Agaricomycetes</taxon>
        <taxon>Russulales</taxon>
        <taxon>Hericiaceae</taxon>
        <taxon>Dentipellis</taxon>
    </lineage>
</organism>
<keyword evidence="1" id="KW-0862">Zinc</keyword>
<dbReference type="InterPro" id="IPR013087">
    <property type="entry name" value="Znf_C2H2_type"/>
</dbReference>
<feature type="compositionally biased region" description="Acidic residues" evidence="2">
    <location>
        <begin position="282"/>
        <end position="293"/>
    </location>
</feature>
<dbReference type="AlphaFoldDB" id="A0A4Y9YJR1"/>
<feature type="region of interest" description="Disordered" evidence="2">
    <location>
        <begin position="80"/>
        <end position="185"/>
    </location>
</feature>
<dbReference type="Proteomes" id="UP000298327">
    <property type="component" value="Unassembled WGS sequence"/>
</dbReference>
<evidence type="ECO:0000256" key="2">
    <source>
        <dbReference type="SAM" id="MobiDB-lite"/>
    </source>
</evidence>
<comment type="caution">
    <text evidence="4">The sequence shown here is derived from an EMBL/GenBank/DDBJ whole genome shotgun (WGS) entry which is preliminary data.</text>
</comment>
<dbReference type="PROSITE" id="PS50157">
    <property type="entry name" value="ZINC_FINGER_C2H2_2"/>
    <property type="match status" value="1"/>
</dbReference>
<keyword evidence="1" id="KW-0479">Metal-binding</keyword>
<feature type="non-terminal residue" evidence="4">
    <location>
        <position position="1"/>
    </location>
</feature>
<keyword evidence="1" id="KW-0863">Zinc-finger</keyword>
<name>A0A4Y9YJR1_9AGAM</name>
<evidence type="ECO:0000259" key="3">
    <source>
        <dbReference type="PROSITE" id="PS50157"/>
    </source>
</evidence>
<feature type="compositionally biased region" description="Basic residues" evidence="2">
    <location>
        <begin position="170"/>
        <end position="179"/>
    </location>
</feature>
<keyword evidence="5" id="KW-1185">Reference proteome</keyword>
<evidence type="ECO:0000313" key="4">
    <source>
        <dbReference type="EMBL" id="TFY62048.1"/>
    </source>
</evidence>
<feature type="region of interest" description="Disordered" evidence="2">
    <location>
        <begin position="37"/>
        <end position="61"/>
    </location>
</feature>
<dbReference type="Gene3D" id="3.30.160.60">
    <property type="entry name" value="Classic Zinc Finger"/>
    <property type="match status" value="1"/>
</dbReference>
<feature type="domain" description="C2H2-type" evidence="3">
    <location>
        <begin position="218"/>
        <end position="248"/>
    </location>
</feature>
<reference evidence="4 5" key="1">
    <citation type="submission" date="2019-02" db="EMBL/GenBank/DDBJ databases">
        <title>Genome sequencing of the rare red list fungi Dentipellis fragilis.</title>
        <authorList>
            <person name="Buettner E."/>
            <person name="Kellner H."/>
        </authorList>
    </citation>
    <scope>NUCLEOTIDE SEQUENCE [LARGE SCALE GENOMIC DNA]</scope>
    <source>
        <strain evidence="4 5">DSM 105465</strain>
    </source>
</reference>
<gene>
    <name evidence="4" type="ORF">EVG20_g6848</name>
</gene>
<dbReference type="OrthoDB" id="8117402at2759"/>
<proteinExistence type="predicted"/>
<dbReference type="EMBL" id="SEOQ01000481">
    <property type="protein sequence ID" value="TFY62048.1"/>
    <property type="molecule type" value="Genomic_DNA"/>
</dbReference>
<sequence length="293" mass="32123">SRTETSAANTRIATSLPSQIPDPNLNVDAISISSLVPAPSATQQPVTSDRKTPIVKHSGSTDWLDRQSVNLGAFPTLERIPLSPAAETSSSPTSSNTAAVQEPKRVRKRKAVVLEEPVGDEENKDMGSSIAERLKQQRRQPSRGCAAVQPPQPSLGAETSASYASGSSKPKAKRQRLGNKKPPTTVSLEDLQQARKNRERALEVLKELTITGCKKTGWPCTFNKCGKIGTRKADTVRHYKFVHLHWRDECPICHGLFSRSDGLGRHKAKYHPELTAGRGSNDEQEEQEMNEDD</sequence>
<feature type="region of interest" description="Disordered" evidence="2">
    <location>
        <begin position="270"/>
        <end position="293"/>
    </location>
</feature>
<dbReference type="GO" id="GO:0008270">
    <property type="term" value="F:zinc ion binding"/>
    <property type="evidence" value="ECO:0007669"/>
    <property type="project" value="UniProtKB-KW"/>
</dbReference>
<dbReference type="PROSITE" id="PS00028">
    <property type="entry name" value="ZINC_FINGER_C2H2_1"/>
    <property type="match status" value="1"/>
</dbReference>
<evidence type="ECO:0000256" key="1">
    <source>
        <dbReference type="PROSITE-ProRule" id="PRU00042"/>
    </source>
</evidence>
<feature type="compositionally biased region" description="Low complexity" evidence="2">
    <location>
        <begin position="81"/>
        <end position="99"/>
    </location>
</feature>
<protein>
    <recommendedName>
        <fullName evidence="3">C2H2-type domain-containing protein</fullName>
    </recommendedName>
</protein>
<accession>A0A4Y9YJR1</accession>
<evidence type="ECO:0000313" key="5">
    <source>
        <dbReference type="Proteomes" id="UP000298327"/>
    </source>
</evidence>